<dbReference type="SUPFAM" id="SSF55811">
    <property type="entry name" value="Nudix"/>
    <property type="match status" value="1"/>
</dbReference>
<proteinExistence type="predicted"/>
<evidence type="ECO:0000313" key="3">
    <source>
        <dbReference type="Proteomes" id="UP000516422"/>
    </source>
</evidence>
<dbReference type="GeneID" id="91467710"/>
<protein>
    <submittedName>
        <fullName evidence="2">Uncharacterized protein</fullName>
    </submittedName>
</protein>
<name>A0A7H1PR50_9ACTN</name>
<sequence>MDIGERPYETAVRECQEETGLTAPGPPRLLATAYGLLGAQWPHSTIGMVFDGVRLTAAQIRGTAPRPEGARPVPYTCPRTSGKP</sequence>
<evidence type="ECO:0000313" key="2">
    <source>
        <dbReference type="EMBL" id="QNT90530.1"/>
    </source>
</evidence>
<organism evidence="2 3">
    <name type="scientific">Streptomyces griseofuscus</name>
    <dbReference type="NCBI Taxonomy" id="146922"/>
    <lineage>
        <taxon>Bacteria</taxon>
        <taxon>Bacillati</taxon>
        <taxon>Actinomycetota</taxon>
        <taxon>Actinomycetes</taxon>
        <taxon>Kitasatosporales</taxon>
        <taxon>Streptomycetaceae</taxon>
        <taxon>Streptomyces</taxon>
    </lineage>
</organism>
<dbReference type="Gene3D" id="3.90.79.10">
    <property type="entry name" value="Nucleoside Triphosphate Pyrophosphohydrolase"/>
    <property type="match status" value="1"/>
</dbReference>
<reference evidence="2 3" key="1">
    <citation type="submission" date="2020-04" db="EMBL/GenBank/DDBJ databases">
        <title>Characterization and engineering of Streptomyces griseofuscus DSM40191 as a potential heterologous host for expression of BGCs.</title>
        <authorList>
            <person name="Gren T."/>
            <person name="Whitford C.M."/>
            <person name="Mohite O.S."/>
            <person name="Joergensen T.S."/>
            <person name="Nielsen J.B."/>
            <person name="Lee S.Y."/>
            <person name="Weber T."/>
        </authorList>
    </citation>
    <scope>NUCLEOTIDE SEQUENCE [LARGE SCALE GENOMIC DNA]</scope>
    <source>
        <strain evidence="2 3">DSM 40191</strain>
    </source>
</reference>
<dbReference type="EMBL" id="CP051006">
    <property type="protein sequence ID" value="QNT90530.1"/>
    <property type="molecule type" value="Genomic_DNA"/>
</dbReference>
<dbReference type="Proteomes" id="UP000516422">
    <property type="component" value="Chromosome"/>
</dbReference>
<evidence type="ECO:0000256" key="1">
    <source>
        <dbReference type="SAM" id="MobiDB-lite"/>
    </source>
</evidence>
<dbReference type="KEGG" id="sgf:HEP81_00193"/>
<dbReference type="AlphaFoldDB" id="A0A7H1PR50"/>
<dbReference type="InterPro" id="IPR015797">
    <property type="entry name" value="NUDIX_hydrolase-like_dom_sf"/>
</dbReference>
<accession>A0A7H1PR50</accession>
<gene>
    <name evidence="2" type="ORF">HEP81_00193</name>
</gene>
<feature type="region of interest" description="Disordered" evidence="1">
    <location>
        <begin position="63"/>
        <end position="84"/>
    </location>
</feature>
<dbReference type="RefSeq" id="WP_243279762.1">
    <property type="nucleotide sequence ID" value="NZ_CP051006.1"/>
</dbReference>